<protein>
    <recommendedName>
        <fullName evidence="3">PKS/mFAS DH domain-containing protein</fullName>
    </recommendedName>
</protein>
<feature type="region of interest" description="N-terminal hotdog fold" evidence="1">
    <location>
        <begin position="1"/>
        <end position="14"/>
    </location>
</feature>
<dbReference type="Gene3D" id="3.10.129.110">
    <property type="entry name" value="Polyketide synthase dehydratase"/>
    <property type="match status" value="1"/>
</dbReference>
<feature type="compositionally biased region" description="Basic residues" evidence="2">
    <location>
        <begin position="1"/>
        <end position="17"/>
    </location>
</feature>
<dbReference type="PROSITE" id="PS52019">
    <property type="entry name" value="PKS_MFAS_DH"/>
    <property type="match status" value="1"/>
</dbReference>
<comment type="caution">
    <text evidence="1">Lacks conserved residue(s) required for the propagation of feature annotation.</text>
</comment>
<dbReference type="InterPro" id="IPR042104">
    <property type="entry name" value="PKS_dehydratase_sf"/>
</dbReference>
<dbReference type="Gene3D" id="3.40.50.720">
    <property type="entry name" value="NAD(P)-binding Rossmann-like Domain"/>
    <property type="match status" value="1"/>
</dbReference>
<dbReference type="EMBL" id="AP035768">
    <property type="protein sequence ID" value="BFO19321.1"/>
    <property type="molecule type" value="Genomic_DNA"/>
</dbReference>
<dbReference type="InterPro" id="IPR036291">
    <property type="entry name" value="NAD(P)-bd_dom_sf"/>
</dbReference>
<dbReference type="InterPro" id="IPR049900">
    <property type="entry name" value="PKS_mFAS_DH"/>
</dbReference>
<gene>
    <name evidence="4" type="ORF">SHKM778_57090</name>
</gene>
<dbReference type="SUPFAM" id="SSF51735">
    <property type="entry name" value="NAD(P)-binding Rossmann-fold domains"/>
    <property type="match status" value="1"/>
</dbReference>
<reference evidence="4" key="1">
    <citation type="submission" date="2024-06" db="EMBL/GenBank/DDBJ databases">
        <authorList>
            <consortium name="consrtm"/>
            <person name="Uemura M."/>
            <person name="Terahara T."/>
        </authorList>
    </citation>
    <scope>NUCLEOTIDE SEQUENCE</scope>
    <source>
        <strain evidence="4">KM77-8</strain>
    </source>
</reference>
<name>A0AAT9HPC4_9ACTN</name>
<feature type="region of interest" description="Disordered" evidence="2">
    <location>
        <begin position="370"/>
        <end position="396"/>
    </location>
</feature>
<evidence type="ECO:0000313" key="4">
    <source>
        <dbReference type="EMBL" id="BFO19321.1"/>
    </source>
</evidence>
<proteinExistence type="predicted"/>
<reference evidence="4" key="2">
    <citation type="submission" date="2024-07" db="EMBL/GenBank/DDBJ databases">
        <title>Streptomyces haneummycinica sp. nov., a new antibiotic-producing actinobacterium isolated from marine sediment.</title>
        <authorList>
            <person name="Uemura M."/>
            <person name="Hamada M."/>
            <person name="Hirano S."/>
            <person name="Kobayashi K."/>
            <person name="Ohshiro T."/>
            <person name="Kobayashi T."/>
            <person name="Terahara T."/>
        </authorList>
    </citation>
    <scope>NUCLEOTIDE SEQUENCE</scope>
    <source>
        <strain evidence="4">KM77-8</strain>
    </source>
</reference>
<evidence type="ECO:0000259" key="3">
    <source>
        <dbReference type="PROSITE" id="PS52019"/>
    </source>
</evidence>
<evidence type="ECO:0000256" key="1">
    <source>
        <dbReference type="PROSITE-ProRule" id="PRU01363"/>
    </source>
</evidence>
<dbReference type="Pfam" id="PF14765">
    <property type="entry name" value="PS-DH"/>
    <property type="match status" value="1"/>
</dbReference>
<dbReference type="InterPro" id="IPR049551">
    <property type="entry name" value="PKS_DH_C"/>
</dbReference>
<feature type="region of interest" description="Disordered" evidence="2">
    <location>
        <begin position="1"/>
        <end position="22"/>
    </location>
</feature>
<sequence length="396" mass="41885">MHARGAARAAQRGHHRGLPQLDVDSVRRGSTRHLTGATCYEALAALGYHYGPAFQGIEEVWIGPGEALARIRPPAPIGDDAARHHVHPVLLDSCFQTLLTPQLLGSEGSGAASGTGVRLPLSIGEVDLDTVGDQPLWAHAVLIRDADGELVGDIAVHADDGRPLGRVTGFRAADVETASTAVGLGTIDSWLADITWTEAPYATAPLGTSVRDWLVLADGQGVADELAARVTARGGRCHLVRPGAAYRMAPDRRESVIRPGSSADLERLLTELRADGSAPYDHVVYLWSLDLPPMDATSTAADVRERADLAGYSLVVLARALPDHQPGSRLHIVTRGGQAVVPGDPAEPLSAPAWGIGRVLGQQELPDHRGTLIDLDPATGEDTLPVPRTPRPCYGK</sequence>
<dbReference type="AlphaFoldDB" id="A0AAT9HPC4"/>
<organism evidence="4">
    <name type="scientific">Streptomyces haneummycinicus</name>
    <dbReference type="NCBI Taxonomy" id="3074435"/>
    <lineage>
        <taxon>Bacteria</taxon>
        <taxon>Bacillati</taxon>
        <taxon>Actinomycetota</taxon>
        <taxon>Actinomycetes</taxon>
        <taxon>Kitasatosporales</taxon>
        <taxon>Streptomycetaceae</taxon>
        <taxon>Streptomyces</taxon>
    </lineage>
</organism>
<feature type="domain" description="PKS/mFAS DH" evidence="3">
    <location>
        <begin position="1"/>
        <end position="181"/>
    </location>
</feature>
<accession>A0AAT9HPC4</accession>
<evidence type="ECO:0000256" key="2">
    <source>
        <dbReference type="SAM" id="MobiDB-lite"/>
    </source>
</evidence>
<feature type="region of interest" description="C-terminal hotdog fold" evidence="1">
    <location>
        <begin position="31"/>
        <end position="181"/>
    </location>
</feature>